<reference evidence="2 3" key="1">
    <citation type="submission" date="2020-05" db="EMBL/GenBank/DDBJ databases">
        <title>Identification and distribution of gene clusters putatively required for synthesis of sphingolipid metabolism inhibitors in phylogenetically diverse species of the filamentous fungus Fusarium.</title>
        <authorList>
            <person name="Kim H.-S."/>
            <person name="Busman M."/>
            <person name="Brown D.W."/>
            <person name="Divon H."/>
            <person name="Uhlig S."/>
            <person name="Proctor R.H."/>
        </authorList>
    </citation>
    <scope>NUCLEOTIDE SEQUENCE [LARGE SCALE GENOMIC DNA]</scope>
    <source>
        <strain evidence="2 3">NRRL 13617</strain>
    </source>
</reference>
<protein>
    <submittedName>
        <fullName evidence="2">Uncharacterized protein</fullName>
    </submittedName>
</protein>
<gene>
    <name evidence="2" type="ORF">FPHYL_4922</name>
</gene>
<evidence type="ECO:0000313" key="2">
    <source>
        <dbReference type="EMBL" id="KAF5563896.1"/>
    </source>
</evidence>
<comment type="caution">
    <text evidence="2">The sequence shown here is derived from an EMBL/GenBank/DDBJ whole genome shotgun (WGS) entry which is preliminary data.</text>
</comment>
<accession>A0A8H5K2K6</accession>
<name>A0A8H5K2K6_9HYPO</name>
<evidence type="ECO:0000313" key="3">
    <source>
        <dbReference type="Proteomes" id="UP000582016"/>
    </source>
</evidence>
<dbReference type="AlphaFoldDB" id="A0A8H5K2K6"/>
<feature type="region of interest" description="Disordered" evidence="1">
    <location>
        <begin position="1"/>
        <end position="22"/>
    </location>
</feature>
<keyword evidence="3" id="KW-1185">Reference proteome</keyword>
<dbReference type="Proteomes" id="UP000582016">
    <property type="component" value="Unassembled WGS sequence"/>
</dbReference>
<evidence type="ECO:0000256" key="1">
    <source>
        <dbReference type="SAM" id="MobiDB-lite"/>
    </source>
</evidence>
<sequence length="240" mass="26663">MGNSISALIEPNQADDENERKKKEQLELIMKLADARLDSFQSELQRMFLDRESAMKTNVPGKRALRFERRFVVDAESTPGKGIDDAVDAFMGASNTGSKRALDGFKFVVKTGLSAILSDSCAGESYDKKFFICVKHNAIIRVDMYTYKYTFANEGVIDVHKNILAYILCISIVDHRDVTLDELLYLASEFAGDGNNGSGSGFEEYLDMITKTWNKLRANDPLPVSGRPALAYPVMPTAPP</sequence>
<proteinExistence type="predicted"/>
<dbReference type="EMBL" id="JAAOAQ010000161">
    <property type="protein sequence ID" value="KAF5563896.1"/>
    <property type="molecule type" value="Genomic_DNA"/>
</dbReference>
<dbReference type="OrthoDB" id="5962590at2759"/>
<organism evidence="2 3">
    <name type="scientific">Fusarium phyllophilum</name>
    <dbReference type="NCBI Taxonomy" id="47803"/>
    <lineage>
        <taxon>Eukaryota</taxon>
        <taxon>Fungi</taxon>
        <taxon>Dikarya</taxon>
        <taxon>Ascomycota</taxon>
        <taxon>Pezizomycotina</taxon>
        <taxon>Sordariomycetes</taxon>
        <taxon>Hypocreomycetidae</taxon>
        <taxon>Hypocreales</taxon>
        <taxon>Nectriaceae</taxon>
        <taxon>Fusarium</taxon>
        <taxon>Fusarium fujikuroi species complex</taxon>
    </lineage>
</organism>